<dbReference type="Proteomes" id="UP000003457">
    <property type="component" value="Unassembled WGS sequence"/>
</dbReference>
<name>A0AB72YYE7_9BIFI</name>
<keyword evidence="3" id="KW-0645">Protease</keyword>
<dbReference type="InterPro" id="IPR000816">
    <property type="entry name" value="Peptidase_C15"/>
</dbReference>
<dbReference type="AlphaFoldDB" id="A0AB72YYE7"/>
<keyword evidence="5" id="KW-0788">Thiol protease</keyword>
<dbReference type="GO" id="GO:0005829">
    <property type="term" value="C:cytosol"/>
    <property type="evidence" value="ECO:0007669"/>
    <property type="project" value="InterPro"/>
</dbReference>
<dbReference type="GO" id="GO:0006508">
    <property type="term" value="P:proteolysis"/>
    <property type="evidence" value="ECO:0007669"/>
    <property type="project" value="UniProtKB-KW"/>
</dbReference>
<dbReference type="CDD" id="cd00501">
    <property type="entry name" value="Peptidase_C15"/>
    <property type="match status" value="1"/>
</dbReference>
<organism evidence="7 8">
    <name type="scientific">Bifidobacterium dentium JCVIHMP022</name>
    <dbReference type="NCBI Taxonomy" id="553191"/>
    <lineage>
        <taxon>Bacteria</taxon>
        <taxon>Bacillati</taxon>
        <taxon>Actinomycetota</taxon>
        <taxon>Actinomycetes</taxon>
        <taxon>Bifidobacteriales</taxon>
        <taxon>Bifidobacteriaceae</taxon>
        <taxon>Bifidobacterium</taxon>
    </lineage>
</organism>
<dbReference type="PANTHER" id="PTHR23402">
    <property type="entry name" value="PROTEASE FAMILY C15 PYROGLUTAMYL-PEPTIDASE I-RELATED"/>
    <property type="match status" value="1"/>
</dbReference>
<dbReference type="InterPro" id="IPR033694">
    <property type="entry name" value="PGPEP1_Cys_AS"/>
</dbReference>
<dbReference type="EC" id="3.4.19.3" evidence="6"/>
<dbReference type="PANTHER" id="PTHR23402:SF1">
    <property type="entry name" value="PYROGLUTAMYL-PEPTIDASE I"/>
    <property type="match status" value="1"/>
</dbReference>
<evidence type="ECO:0000256" key="3">
    <source>
        <dbReference type="ARBA" id="ARBA00022670"/>
    </source>
</evidence>
<protein>
    <recommendedName>
        <fullName evidence="6">Pyroglutamyl-peptidase I</fullName>
        <ecNumber evidence="6">3.4.19.3</ecNumber>
    </recommendedName>
</protein>
<gene>
    <name evidence="7" type="ORF">HMPREF9003_0951</name>
</gene>
<comment type="similarity">
    <text evidence="1">Belongs to the peptidase C15 family.</text>
</comment>
<dbReference type="GO" id="GO:0016920">
    <property type="term" value="F:pyroglutamyl-peptidase activity"/>
    <property type="evidence" value="ECO:0007669"/>
    <property type="project" value="UniProtKB-EC"/>
</dbReference>
<proteinExistence type="inferred from homology"/>
<dbReference type="Gene3D" id="3.40.630.20">
    <property type="entry name" value="Peptidase C15, pyroglutamyl peptidase I-like"/>
    <property type="match status" value="1"/>
</dbReference>
<comment type="catalytic activity">
    <reaction evidence="6">
        <text>Release of an N-terminal pyroglutamyl group from a polypeptide, the second amino acid generally not being Pro.</text>
        <dbReference type="EC" id="3.4.19.3"/>
    </reaction>
</comment>
<dbReference type="PROSITE" id="PS01334">
    <property type="entry name" value="PYRASE_CYS"/>
    <property type="match status" value="1"/>
</dbReference>
<dbReference type="Pfam" id="PF01470">
    <property type="entry name" value="Peptidase_C15"/>
    <property type="match status" value="1"/>
</dbReference>
<sequence>MNTMQQINIVISGFDPYEGVDVNPAMLVPQALAERWRDPSADEAGCDDLLQDVDVAISTVMLPVSFANAWPALLDTIEKAQPDIIIATGLKRSSRGILLERCATNLMDAAKPDADNVIPSRRPINPEGPAAYWTRLPLRSILKDFAKHEIPATLSSDAGTFVCNSLFYHLLDWSARQDRRILSGFVSLPIVNEQPHPQHGLPLAQQIAAGRDVIRETVRYHLQPSSGDILLG</sequence>
<keyword evidence="2" id="KW-0963">Cytoplasm</keyword>
<evidence type="ECO:0000256" key="2">
    <source>
        <dbReference type="ARBA" id="ARBA00022490"/>
    </source>
</evidence>
<evidence type="ECO:0000256" key="6">
    <source>
        <dbReference type="PROSITE-ProRule" id="PRU10077"/>
    </source>
</evidence>
<dbReference type="SUPFAM" id="SSF53182">
    <property type="entry name" value="Pyrrolidone carboxyl peptidase (pyroglutamate aminopeptidase)"/>
    <property type="match status" value="1"/>
</dbReference>
<evidence type="ECO:0000313" key="8">
    <source>
        <dbReference type="Proteomes" id="UP000003457"/>
    </source>
</evidence>
<keyword evidence="4" id="KW-0378">Hydrolase</keyword>
<dbReference type="EMBL" id="AEHJ01000035">
    <property type="protein sequence ID" value="EFO76790.1"/>
    <property type="molecule type" value="Genomic_DNA"/>
</dbReference>
<evidence type="ECO:0000256" key="4">
    <source>
        <dbReference type="ARBA" id="ARBA00022801"/>
    </source>
</evidence>
<accession>A0AB72YYE7</accession>
<evidence type="ECO:0000313" key="7">
    <source>
        <dbReference type="EMBL" id="EFO76790.1"/>
    </source>
</evidence>
<dbReference type="InterPro" id="IPR016125">
    <property type="entry name" value="Peptidase_C15-like"/>
</dbReference>
<evidence type="ECO:0000256" key="1">
    <source>
        <dbReference type="ARBA" id="ARBA00006641"/>
    </source>
</evidence>
<dbReference type="InterPro" id="IPR036440">
    <property type="entry name" value="Peptidase_C15-like_sf"/>
</dbReference>
<dbReference type="PIRSF" id="PIRSF015592">
    <property type="entry name" value="Prld-crbxl_pptds"/>
    <property type="match status" value="1"/>
</dbReference>
<reference evidence="7 8" key="1">
    <citation type="submission" date="2010-10" db="EMBL/GenBank/DDBJ databases">
        <authorList>
            <person name="Durkin A.S."/>
            <person name="Madupu R."/>
            <person name="Torralba M."/>
            <person name="Gillis M."/>
            <person name="Methe B."/>
            <person name="Sutton G."/>
            <person name="Nelson K.E."/>
        </authorList>
    </citation>
    <scope>NUCLEOTIDE SEQUENCE [LARGE SCALE GENOMIC DNA]</scope>
    <source>
        <strain evidence="7 8">JCVIHMP022</strain>
    </source>
</reference>
<feature type="active site" evidence="6">
    <location>
        <position position="163"/>
    </location>
</feature>
<comment type="caution">
    <text evidence="7">The sequence shown here is derived from an EMBL/GenBank/DDBJ whole genome shotgun (WGS) entry which is preliminary data.</text>
</comment>
<evidence type="ECO:0000256" key="5">
    <source>
        <dbReference type="ARBA" id="ARBA00022807"/>
    </source>
</evidence>